<evidence type="ECO:0000313" key="3">
    <source>
        <dbReference type="EMBL" id="PWL55810.1"/>
    </source>
</evidence>
<protein>
    <submittedName>
        <fullName evidence="3">Chromosome partitioning protein ParB</fullName>
    </submittedName>
</protein>
<comment type="similarity">
    <text evidence="1">Belongs to the ParB family.</text>
</comment>
<dbReference type="InterPro" id="IPR004437">
    <property type="entry name" value="ParB/RepB/Spo0J"/>
</dbReference>
<dbReference type="SMART" id="SM00470">
    <property type="entry name" value="ParB"/>
    <property type="match status" value="1"/>
</dbReference>
<dbReference type="PANTHER" id="PTHR33375">
    <property type="entry name" value="CHROMOSOME-PARTITIONING PROTEIN PARB-RELATED"/>
    <property type="match status" value="1"/>
</dbReference>
<evidence type="ECO:0000259" key="2">
    <source>
        <dbReference type="SMART" id="SM00470"/>
    </source>
</evidence>
<proteinExistence type="inferred from homology"/>
<dbReference type="Pfam" id="PF02195">
    <property type="entry name" value="ParB_N"/>
    <property type="match status" value="1"/>
</dbReference>
<dbReference type="Proteomes" id="UP000246114">
    <property type="component" value="Unassembled WGS sequence"/>
</dbReference>
<dbReference type="SUPFAM" id="SSF110849">
    <property type="entry name" value="ParB/Sulfiredoxin"/>
    <property type="match status" value="1"/>
</dbReference>
<name>A0A316MTQ2_9CLOT</name>
<dbReference type="GO" id="GO:0003677">
    <property type="term" value="F:DNA binding"/>
    <property type="evidence" value="ECO:0007669"/>
    <property type="project" value="InterPro"/>
</dbReference>
<dbReference type="GO" id="GO:0005694">
    <property type="term" value="C:chromosome"/>
    <property type="evidence" value="ECO:0007669"/>
    <property type="project" value="TreeGrafter"/>
</dbReference>
<dbReference type="AlphaFoldDB" id="A0A316MTQ2"/>
<dbReference type="NCBIfam" id="TIGR00180">
    <property type="entry name" value="parB_part"/>
    <property type="match status" value="1"/>
</dbReference>
<sequence>MSERKLMSLDDMFGDISSEKETNSGIAEIEIEKLVPFSNHPFKLYEGERLNDMVESIKEFGVIVPIVVRPIDTSYQILSGHNRVNAAKLAGLSKVPVTIKENLDDEEAILIVTETNLMQRSFSDMLFSERAAALSEHHKALTSQGKRTDLLKEIETMLKADEIKAEETSRLLGEKLTSADETGRSFNLSGRTVSRYLRICHLIKELKDRLDIEEIPFFAAVELSYLKEDEQNIIESIVKENKFKIDLKKSQVLREYSEKGKLNEETAHSILSGELNKKPKSNKPTVIKLKPKLISKYFAPEVKQPEIEDIIDKALKLYFETQGKEVLDE</sequence>
<dbReference type="InterPro" id="IPR036086">
    <property type="entry name" value="ParB/Sulfiredoxin_sf"/>
</dbReference>
<dbReference type="Gene3D" id="1.10.10.2830">
    <property type="match status" value="1"/>
</dbReference>
<dbReference type="InterPro" id="IPR050336">
    <property type="entry name" value="Chromosome_partition/occlusion"/>
</dbReference>
<dbReference type="GO" id="GO:0007059">
    <property type="term" value="P:chromosome segregation"/>
    <property type="evidence" value="ECO:0007669"/>
    <property type="project" value="TreeGrafter"/>
</dbReference>
<dbReference type="GO" id="GO:0045881">
    <property type="term" value="P:positive regulation of sporulation resulting in formation of a cellular spore"/>
    <property type="evidence" value="ECO:0007669"/>
    <property type="project" value="TreeGrafter"/>
</dbReference>
<evidence type="ECO:0000256" key="1">
    <source>
        <dbReference type="ARBA" id="ARBA00006295"/>
    </source>
</evidence>
<gene>
    <name evidence="3" type="ORF">DBY38_00520</name>
</gene>
<comment type="caution">
    <text evidence="3">The sequence shown here is derived from an EMBL/GenBank/DDBJ whole genome shotgun (WGS) entry which is preliminary data.</text>
</comment>
<reference evidence="3 4" key="1">
    <citation type="submission" date="2018-03" db="EMBL/GenBank/DDBJ databases">
        <title>The uncultured portion of the human microbiome is neutrally assembled.</title>
        <authorList>
            <person name="Jeraldo P."/>
            <person name="Boardman L."/>
            <person name="White B.A."/>
            <person name="Nelson H."/>
            <person name="Goldenfeld N."/>
            <person name="Chia N."/>
        </authorList>
    </citation>
    <scope>NUCLEOTIDE SEQUENCE [LARGE SCALE GENOMIC DNA]</scope>
    <source>
        <strain evidence="3">CIM:MAG 903</strain>
    </source>
</reference>
<dbReference type="Gene3D" id="3.90.1530.30">
    <property type="match status" value="1"/>
</dbReference>
<feature type="domain" description="ParB-like N-terminal" evidence="2">
    <location>
        <begin position="27"/>
        <end position="117"/>
    </location>
</feature>
<dbReference type="InterPro" id="IPR003115">
    <property type="entry name" value="ParB_N"/>
</dbReference>
<dbReference type="PANTHER" id="PTHR33375:SF1">
    <property type="entry name" value="CHROMOSOME-PARTITIONING PROTEIN PARB-RELATED"/>
    <property type="match status" value="1"/>
</dbReference>
<dbReference type="SUPFAM" id="SSF109709">
    <property type="entry name" value="KorB DNA-binding domain-like"/>
    <property type="match status" value="1"/>
</dbReference>
<dbReference type="CDD" id="cd16408">
    <property type="entry name" value="ParB_N_like"/>
    <property type="match status" value="1"/>
</dbReference>
<accession>A0A316MTQ2</accession>
<evidence type="ECO:0000313" key="4">
    <source>
        <dbReference type="Proteomes" id="UP000246114"/>
    </source>
</evidence>
<organism evidence="3 4">
    <name type="scientific">Clostridium cadaveris</name>
    <dbReference type="NCBI Taxonomy" id="1529"/>
    <lineage>
        <taxon>Bacteria</taxon>
        <taxon>Bacillati</taxon>
        <taxon>Bacillota</taxon>
        <taxon>Clostridia</taxon>
        <taxon>Eubacteriales</taxon>
        <taxon>Clostridiaceae</taxon>
        <taxon>Clostridium</taxon>
    </lineage>
</organism>
<dbReference type="EMBL" id="QAMZ01000003">
    <property type="protein sequence ID" value="PWL55810.1"/>
    <property type="molecule type" value="Genomic_DNA"/>
</dbReference>